<reference evidence="1 2" key="1">
    <citation type="submission" date="2024-07" db="EMBL/GenBank/DDBJ databases">
        <title>The genome sequence of type strain Sediminicola arcticus GDMCC 1.2805.</title>
        <authorList>
            <person name="Liu Y."/>
        </authorList>
    </citation>
    <scope>NUCLEOTIDE SEQUENCE [LARGE SCALE GENOMIC DNA]</scope>
    <source>
        <strain evidence="1 2">GDMCC 1.2805</strain>
    </source>
</reference>
<comment type="caution">
    <text evidence="1">The sequence shown here is derived from an EMBL/GenBank/DDBJ whole genome shotgun (WGS) entry which is preliminary data.</text>
</comment>
<accession>A0ABV2STX7</accession>
<dbReference type="RefSeq" id="WP_354615006.1">
    <property type="nucleotide sequence ID" value="NZ_JBEXAE010000003.1"/>
</dbReference>
<organism evidence="1 2">
    <name type="scientific">Sediminicola arcticus</name>
    <dbReference type="NCBI Taxonomy" id="1574308"/>
    <lineage>
        <taxon>Bacteria</taxon>
        <taxon>Pseudomonadati</taxon>
        <taxon>Bacteroidota</taxon>
        <taxon>Flavobacteriia</taxon>
        <taxon>Flavobacteriales</taxon>
        <taxon>Flavobacteriaceae</taxon>
        <taxon>Sediminicola</taxon>
    </lineage>
</organism>
<evidence type="ECO:0000313" key="2">
    <source>
        <dbReference type="Proteomes" id="UP001549799"/>
    </source>
</evidence>
<protein>
    <submittedName>
        <fullName evidence="1">Uncharacterized protein</fullName>
    </submittedName>
</protein>
<dbReference type="EMBL" id="JBEXAE010000003">
    <property type="protein sequence ID" value="MET6990611.1"/>
    <property type="molecule type" value="Genomic_DNA"/>
</dbReference>
<proteinExistence type="predicted"/>
<gene>
    <name evidence="1" type="ORF">ABXZ36_08110</name>
</gene>
<evidence type="ECO:0000313" key="1">
    <source>
        <dbReference type="EMBL" id="MET6990611.1"/>
    </source>
</evidence>
<dbReference type="Proteomes" id="UP001549799">
    <property type="component" value="Unassembled WGS sequence"/>
</dbReference>
<name>A0ABV2STX7_9FLAO</name>
<sequence>MSWVFFSKDDNTPSDQELSQTELKTVLEADDLSGITDDIVAAAYINNSGSGKPEKGANDCYVAVYYTNGFTMTFNNCNIRKYQNVSGNLTIIYTGQGENAYFTVTYDDFLIGDITFNGTRSFTMGMGTDQNSIAYNVRSDLIITKATDLVLEVIGTKSVLTTFWATLEEITFNITGKWTVNEGNTSYRLEVKNALVGNLGCEFLTEGVLEINKNGLVVSIDWGNGAVMMQLRLSTLMI</sequence>
<keyword evidence="2" id="KW-1185">Reference proteome</keyword>